<dbReference type="CDD" id="cd05471">
    <property type="entry name" value="pepsin_like"/>
    <property type="match status" value="1"/>
</dbReference>
<feature type="signal peptide" evidence="5">
    <location>
        <begin position="1"/>
        <end position="23"/>
    </location>
</feature>
<name>A0AAJ0F9Z0_9PEZI</name>
<feature type="active site" evidence="3">
    <location>
        <position position="316"/>
    </location>
</feature>
<dbReference type="PROSITE" id="PS51767">
    <property type="entry name" value="PEPTIDASE_A1"/>
    <property type="match status" value="1"/>
</dbReference>
<proteinExistence type="inferred from homology"/>
<dbReference type="InterPro" id="IPR021109">
    <property type="entry name" value="Peptidase_aspartic_dom_sf"/>
</dbReference>
<evidence type="ECO:0000256" key="3">
    <source>
        <dbReference type="PIRSR" id="PIRSR601461-1"/>
    </source>
</evidence>
<dbReference type="PROSITE" id="PS51257">
    <property type="entry name" value="PROKAR_LIPOPROTEIN"/>
    <property type="match status" value="1"/>
</dbReference>
<dbReference type="GO" id="GO:0004190">
    <property type="term" value="F:aspartic-type endopeptidase activity"/>
    <property type="evidence" value="ECO:0007669"/>
    <property type="project" value="UniProtKB-KW"/>
</dbReference>
<dbReference type="Proteomes" id="UP001239445">
    <property type="component" value="Unassembled WGS sequence"/>
</dbReference>
<dbReference type="EMBL" id="MU839827">
    <property type="protein sequence ID" value="KAK1760766.1"/>
    <property type="molecule type" value="Genomic_DNA"/>
</dbReference>
<dbReference type="PRINTS" id="PR00792">
    <property type="entry name" value="PEPSIN"/>
</dbReference>
<keyword evidence="8" id="KW-1185">Reference proteome</keyword>
<dbReference type="SUPFAM" id="SSF50630">
    <property type="entry name" value="Acid proteases"/>
    <property type="match status" value="1"/>
</dbReference>
<dbReference type="Gene3D" id="2.40.70.10">
    <property type="entry name" value="Acid Proteases"/>
    <property type="match status" value="2"/>
</dbReference>
<dbReference type="InterPro" id="IPR033121">
    <property type="entry name" value="PEPTIDASE_A1"/>
</dbReference>
<comment type="caution">
    <text evidence="7">The sequence shown here is derived from an EMBL/GenBank/DDBJ whole genome shotgun (WGS) entry which is preliminary data.</text>
</comment>
<dbReference type="PANTHER" id="PTHR47966">
    <property type="entry name" value="BETA-SITE APP-CLEAVING ENZYME, ISOFORM A-RELATED"/>
    <property type="match status" value="1"/>
</dbReference>
<protein>
    <submittedName>
        <fullName evidence="7">Aspartic peptidase domain-containing protein</fullName>
    </submittedName>
</protein>
<keyword evidence="4" id="KW-0378">Hydrolase</keyword>
<comment type="similarity">
    <text evidence="1 4">Belongs to the peptidase A1 family.</text>
</comment>
<feature type="chain" id="PRO_5042513893" evidence="5">
    <location>
        <begin position="24"/>
        <end position="436"/>
    </location>
</feature>
<accession>A0AAJ0F9Z0</accession>
<evidence type="ECO:0000256" key="5">
    <source>
        <dbReference type="SAM" id="SignalP"/>
    </source>
</evidence>
<evidence type="ECO:0000256" key="4">
    <source>
        <dbReference type="RuleBase" id="RU000454"/>
    </source>
</evidence>
<evidence type="ECO:0000313" key="7">
    <source>
        <dbReference type="EMBL" id="KAK1760766.1"/>
    </source>
</evidence>
<evidence type="ECO:0000313" key="8">
    <source>
        <dbReference type="Proteomes" id="UP001239445"/>
    </source>
</evidence>
<keyword evidence="2 4" id="KW-0064">Aspartyl protease</keyword>
<gene>
    <name evidence="7" type="ORF">QBC47DRAFT_14003</name>
</gene>
<sequence length="436" mass="46779">MACRRLTSFGLAGLLLSGCTCFAAPLTQGNSALDQVPHTSHVTQLIRRNIVSESQAALYMSRYPRLKAKTVGKRLANPIGTAKALPVYHPAEYLAAVTAGGTRYALQIDTGSSDTWFVKEGFQCLVTECNMGPGFKGDFPGGQIEEHFNISYGGDYGAFINGQMGYSDLTVADVTIPKQQIALATLGAWVGDGISSGILGLGLPGLTESFKGDTPVEDGLQNLVNYSPVVTTVTNQIGKYIFSLGLSRNESESFLALGGVPQEIRVGNYSRVPIEKMPKSFGGSDYLYYALTPDKMVWKNSTSKAEQTVLPQVIVDSGTTLNVFPYDIARSINEHFTPPAVYLKSQGGWFVPCNAAPPSLGVQIGGQMLWTDHANMILRQIVDDRTGFCATGIGASSMGDDGGLGLYILGDVFMQGLVAVFDVGPRMEMRFAKRFG</sequence>
<organism evidence="7 8">
    <name type="scientific">Echria macrotheca</name>
    <dbReference type="NCBI Taxonomy" id="438768"/>
    <lineage>
        <taxon>Eukaryota</taxon>
        <taxon>Fungi</taxon>
        <taxon>Dikarya</taxon>
        <taxon>Ascomycota</taxon>
        <taxon>Pezizomycotina</taxon>
        <taxon>Sordariomycetes</taxon>
        <taxon>Sordariomycetidae</taxon>
        <taxon>Sordariales</taxon>
        <taxon>Schizotheciaceae</taxon>
        <taxon>Echria</taxon>
    </lineage>
</organism>
<dbReference type="InterPro" id="IPR001969">
    <property type="entry name" value="Aspartic_peptidase_AS"/>
</dbReference>
<dbReference type="InterPro" id="IPR034164">
    <property type="entry name" value="Pepsin-like_dom"/>
</dbReference>
<dbReference type="InterPro" id="IPR001461">
    <property type="entry name" value="Aspartic_peptidase_A1"/>
</dbReference>
<dbReference type="Pfam" id="PF00026">
    <property type="entry name" value="Asp"/>
    <property type="match status" value="1"/>
</dbReference>
<dbReference type="PANTHER" id="PTHR47966:SF47">
    <property type="entry name" value="ENDOPEPTIDASE, PUTATIVE (AFU_ORTHOLOGUE AFUA_3G01220)-RELATED"/>
    <property type="match status" value="1"/>
</dbReference>
<reference evidence="7" key="1">
    <citation type="submission" date="2023-06" db="EMBL/GenBank/DDBJ databases">
        <title>Genome-scale phylogeny and comparative genomics of the fungal order Sordariales.</title>
        <authorList>
            <consortium name="Lawrence Berkeley National Laboratory"/>
            <person name="Hensen N."/>
            <person name="Bonometti L."/>
            <person name="Westerberg I."/>
            <person name="Brannstrom I.O."/>
            <person name="Guillou S."/>
            <person name="Cros-Aarteil S."/>
            <person name="Calhoun S."/>
            <person name="Haridas S."/>
            <person name="Kuo A."/>
            <person name="Mondo S."/>
            <person name="Pangilinan J."/>
            <person name="Riley R."/>
            <person name="Labutti K."/>
            <person name="Andreopoulos B."/>
            <person name="Lipzen A."/>
            <person name="Chen C."/>
            <person name="Yanf M."/>
            <person name="Daum C."/>
            <person name="Ng V."/>
            <person name="Clum A."/>
            <person name="Steindorff A."/>
            <person name="Ohm R."/>
            <person name="Martin F."/>
            <person name="Silar P."/>
            <person name="Natvig D."/>
            <person name="Lalanne C."/>
            <person name="Gautier V."/>
            <person name="Ament-Velasquez S.L."/>
            <person name="Kruys A."/>
            <person name="Hutchinson M.I."/>
            <person name="Powell A.J."/>
            <person name="Barry K."/>
            <person name="Miller A.N."/>
            <person name="Grigoriev I.V."/>
            <person name="Debuchy R."/>
            <person name="Gladieux P."/>
            <person name="Thoren M.H."/>
            <person name="Johannesson H."/>
        </authorList>
    </citation>
    <scope>NUCLEOTIDE SEQUENCE</scope>
    <source>
        <strain evidence="7">PSN4</strain>
    </source>
</reference>
<dbReference type="AlphaFoldDB" id="A0AAJ0F9Z0"/>
<dbReference type="GO" id="GO:0000324">
    <property type="term" value="C:fungal-type vacuole"/>
    <property type="evidence" value="ECO:0007669"/>
    <property type="project" value="TreeGrafter"/>
</dbReference>
<evidence type="ECO:0000259" key="6">
    <source>
        <dbReference type="PROSITE" id="PS51767"/>
    </source>
</evidence>
<dbReference type="GO" id="GO:0006508">
    <property type="term" value="P:proteolysis"/>
    <property type="evidence" value="ECO:0007669"/>
    <property type="project" value="UniProtKB-KW"/>
</dbReference>
<feature type="active site" evidence="3">
    <location>
        <position position="109"/>
    </location>
</feature>
<feature type="domain" description="Peptidase A1" evidence="6">
    <location>
        <begin position="93"/>
        <end position="432"/>
    </location>
</feature>
<dbReference type="PROSITE" id="PS00141">
    <property type="entry name" value="ASP_PROTEASE"/>
    <property type="match status" value="1"/>
</dbReference>
<keyword evidence="4" id="KW-0645">Protease</keyword>
<evidence type="ECO:0000256" key="2">
    <source>
        <dbReference type="ARBA" id="ARBA00022750"/>
    </source>
</evidence>
<evidence type="ECO:0000256" key="1">
    <source>
        <dbReference type="ARBA" id="ARBA00007447"/>
    </source>
</evidence>
<keyword evidence="5" id="KW-0732">Signal</keyword>